<keyword evidence="1" id="KW-0472">Membrane</keyword>
<dbReference type="EMBL" id="SJPP01000001">
    <property type="protein sequence ID" value="TWU14932.1"/>
    <property type="molecule type" value="Genomic_DNA"/>
</dbReference>
<gene>
    <name evidence="2" type="ORF">CA54_38020</name>
</gene>
<keyword evidence="1" id="KW-0812">Transmembrane</keyword>
<comment type="caution">
    <text evidence="2">The sequence shown here is derived from an EMBL/GenBank/DDBJ whole genome shotgun (WGS) entry which is preliminary data.</text>
</comment>
<name>A0A5C6BT20_9PLAN</name>
<feature type="transmembrane region" description="Helical" evidence="1">
    <location>
        <begin position="6"/>
        <end position="29"/>
    </location>
</feature>
<keyword evidence="3" id="KW-1185">Reference proteome</keyword>
<organism evidence="2 3">
    <name type="scientific">Symmachiella macrocystis</name>
    <dbReference type="NCBI Taxonomy" id="2527985"/>
    <lineage>
        <taxon>Bacteria</taxon>
        <taxon>Pseudomonadati</taxon>
        <taxon>Planctomycetota</taxon>
        <taxon>Planctomycetia</taxon>
        <taxon>Planctomycetales</taxon>
        <taxon>Planctomycetaceae</taxon>
        <taxon>Symmachiella</taxon>
    </lineage>
</organism>
<reference evidence="2 3" key="1">
    <citation type="submission" date="2019-02" db="EMBL/GenBank/DDBJ databases">
        <title>Deep-cultivation of Planctomycetes and their phenomic and genomic characterization uncovers novel biology.</title>
        <authorList>
            <person name="Wiegand S."/>
            <person name="Jogler M."/>
            <person name="Boedeker C."/>
            <person name="Pinto D."/>
            <person name="Vollmers J."/>
            <person name="Rivas-Marin E."/>
            <person name="Kohn T."/>
            <person name="Peeters S.H."/>
            <person name="Heuer A."/>
            <person name="Rast P."/>
            <person name="Oberbeckmann S."/>
            <person name="Bunk B."/>
            <person name="Jeske O."/>
            <person name="Meyerdierks A."/>
            <person name="Storesund J.E."/>
            <person name="Kallscheuer N."/>
            <person name="Luecker S."/>
            <person name="Lage O.M."/>
            <person name="Pohl T."/>
            <person name="Merkel B.J."/>
            <person name="Hornburger P."/>
            <person name="Mueller R.-W."/>
            <person name="Bruemmer F."/>
            <person name="Labrenz M."/>
            <person name="Spormann A.M."/>
            <person name="Op Den Camp H."/>
            <person name="Overmann J."/>
            <person name="Amann R."/>
            <person name="Jetten M.S.M."/>
            <person name="Mascher T."/>
            <person name="Medema M.H."/>
            <person name="Devos D.P."/>
            <person name="Kaster A.-K."/>
            <person name="Ovreas L."/>
            <person name="Rohde M."/>
            <person name="Galperin M.Y."/>
            <person name="Jogler C."/>
        </authorList>
    </citation>
    <scope>NUCLEOTIDE SEQUENCE [LARGE SCALE GENOMIC DNA]</scope>
    <source>
        <strain evidence="2 3">CA54</strain>
    </source>
</reference>
<evidence type="ECO:0000256" key="1">
    <source>
        <dbReference type="SAM" id="Phobius"/>
    </source>
</evidence>
<dbReference type="AlphaFoldDB" id="A0A5C6BT20"/>
<sequence length="655" mass="73937">MTLETIRFTLLSWPLSVFCVGMIGSAILADEPRNSSHKMPPIRLSARHVGEYAAVPWSEPGAPIAPGSREDRVRDLNLGVSSVNLTDDMSDAFLSSWATRARWAREQDKAFLPRIYFWDGTDRFKGPLRDIEVYWKRLDTFLAAMNLQDFAGIVLAEENIHYAGRPEVLRELYRRVKEKYDVAVWQWWSPMSSVPSSGGWIPADGWVIDLYFLSQPTFRRMVRKYLIAGVPLVVMPWAAQMDLNKEMTEGEWAVNTAQLDTAVEFNLPVAFFWIYGTSANFGGNRGEPQTEMDRINHWVWDHIERVHKLPYDFMGFDSADLGTGDLLEIGPTVGDRLVFGDGFANEKCIDTASMTGFRNFVMDGETLAVRGFRGRDINSTLEYRFQGDLLAQQPTVSLDVIAKPELNGKVELALSADGNNWITATSEFKDGVQQLKLASSAESEFAHLRDFRVRVRITGKSSPDESPSVRIDNLRIEAGLTAPEEKLVRLKPTDNAGSHLEYDEQFLSQKYRWLANLTNESHIEWSNGQIGVRMRPGGSAGILVWKVTNADPLRNIRVQVEGHANPIHLGTNHYVDISTDGEHWSHEVNTTGKPGDVNGWVKEHLTIDASGDPEFQGVREFYVRIRMNAQSYSKEHPNLSSVIRRLLISAETTEE</sequence>
<dbReference type="RefSeq" id="WP_146372184.1">
    <property type="nucleotide sequence ID" value="NZ_SJPP01000001.1"/>
</dbReference>
<protein>
    <submittedName>
        <fullName evidence="2">Uncharacterized protein</fullName>
    </submittedName>
</protein>
<proteinExistence type="predicted"/>
<evidence type="ECO:0000313" key="2">
    <source>
        <dbReference type="EMBL" id="TWU14932.1"/>
    </source>
</evidence>
<dbReference type="Proteomes" id="UP000320735">
    <property type="component" value="Unassembled WGS sequence"/>
</dbReference>
<keyword evidence="1" id="KW-1133">Transmembrane helix</keyword>
<accession>A0A5C6BT20</accession>
<evidence type="ECO:0000313" key="3">
    <source>
        <dbReference type="Proteomes" id="UP000320735"/>
    </source>
</evidence>